<dbReference type="PANTHER" id="PTHR10996">
    <property type="entry name" value="2-HYDROXYACID DEHYDROGENASE-RELATED"/>
    <property type="match status" value="1"/>
</dbReference>
<dbReference type="GO" id="GO:0030267">
    <property type="term" value="F:glyoxylate reductase (NADPH) activity"/>
    <property type="evidence" value="ECO:0007669"/>
    <property type="project" value="TreeGrafter"/>
</dbReference>
<gene>
    <name evidence="3" type="ORF">CGZ90_20230</name>
</gene>
<dbReference type="InterPro" id="IPR050223">
    <property type="entry name" value="D-isomer_2-hydroxyacid_DH"/>
</dbReference>
<dbReference type="SUPFAM" id="SSF51735">
    <property type="entry name" value="NAD(P)-binding Rossmann-fold domains"/>
    <property type="match status" value="1"/>
</dbReference>
<dbReference type="EMBL" id="NOII01000102">
    <property type="protein sequence ID" value="OYD55938.1"/>
    <property type="molecule type" value="Genomic_DNA"/>
</dbReference>
<name>A0A235F3Y2_9BACL</name>
<dbReference type="GO" id="GO:0005829">
    <property type="term" value="C:cytosol"/>
    <property type="evidence" value="ECO:0007669"/>
    <property type="project" value="TreeGrafter"/>
</dbReference>
<accession>A0A235F3Y2</accession>
<feature type="domain" description="D-isomer specific 2-hydroxyacid dehydrogenase NAD-binding" evidence="2">
    <location>
        <begin position="110"/>
        <end position="240"/>
    </location>
</feature>
<organism evidence="3 4">
    <name type="scientific">Fictibacillus aquaticus</name>
    <dbReference type="NCBI Taxonomy" id="2021314"/>
    <lineage>
        <taxon>Bacteria</taxon>
        <taxon>Bacillati</taxon>
        <taxon>Bacillota</taxon>
        <taxon>Bacilli</taxon>
        <taxon>Bacillales</taxon>
        <taxon>Fictibacillaceae</taxon>
        <taxon>Fictibacillus</taxon>
    </lineage>
</organism>
<dbReference type="GO" id="GO:0051287">
    <property type="term" value="F:NAD binding"/>
    <property type="evidence" value="ECO:0007669"/>
    <property type="project" value="InterPro"/>
</dbReference>
<dbReference type="InterPro" id="IPR036291">
    <property type="entry name" value="NAD(P)-bd_dom_sf"/>
</dbReference>
<reference evidence="3 4" key="1">
    <citation type="submission" date="2017-07" db="EMBL/GenBank/DDBJ databases">
        <title>Fictibacillus sp. nov. GDSW-R2A3 Genome sequencing and assembly.</title>
        <authorList>
            <person name="Mayilraj S."/>
        </authorList>
    </citation>
    <scope>NUCLEOTIDE SEQUENCE [LARGE SCALE GENOMIC DNA]</scope>
    <source>
        <strain evidence="3 4">GDSW-R2A3</strain>
    </source>
</reference>
<dbReference type="InterPro" id="IPR006140">
    <property type="entry name" value="D-isomer_DH_NAD-bd"/>
</dbReference>
<dbReference type="AlphaFoldDB" id="A0A235F3Y2"/>
<proteinExistence type="predicted"/>
<evidence type="ECO:0000259" key="2">
    <source>
        <dbReference type="Pfam" id="PF02826"/>
    </source>
</evidence>
<dbReference type="CDD" id="cd05301">
    <property type="entry name" value="GDH"/>
    <property type="match status" value="1"/>
</dbReference>
<keyword evidence="1" id="KW-0560">Oxidoreductase</keyword>
<dbReference type="PROSITE" id="PS00065">
    <property type="entry name" value="D_2_HYDROXYACID_DH_1"/>
    <property type="match status" value="1"/>
</dbReference>
<protein>
    <submittedName>
        <fullName evidence="3">D-glycerate dehydrogenase</fullName>
    </submittedName>
</protein>
<dbReference type="Gene3D" id="3.40.50.720">
    <property type="entry name" value="NAD(P)-binding Rossmann-like Domain"/>
    <property type="match status" value="2"/>
</dbReference>
<keyword evidence="4" id="KW-1185">Reference proteome</keyword>
<dbReference type="SUPFAM" id="SSF52283">
    <property type="entry name" value="Formate/glycerate dehydrogenase catalytic domain-like"/>
    <property type="match status" value="1"/>
</dbReference>
<evidence type="ECO:0000313" key="3">
    <source>
        <dbReference type="EMBL" id="OYD55938.1"/>
    </source>
</evidence>
<dbReference type="RefSeq" id="WP_094254262.1">
    <property type="nucleotide sequence ID" value="NZ_NOII01000102.1"/>
</dbReference>
<dbReference type="GO" id="GO:0016618">
    <property type="term" value="F:hydroxypyruvate reductase [NAD(P)H] activity"/>
    <property type="evidence" value="ECO:0007669"/>
    <property type="project" value="TreeGrafter"/>
</dbReference>
<dbReference type="OrthoDB" id="9805416at2"/>
<dbReference type="InterPro" id="IPR029752">
    <property type="entry name" value="D-isomer_DH_CS1"/>
</dbReference>
<sequence length="240" mass="26624">MRKPYVYVTRKLPEETLDALSQAAHIKMWDSEDQAVPRDVLVKEAAEADALLVMLSDKIDEEILSLPFLKVVANVAVGYDNIDLHAAKKHGVTITNTPDVLTDTTADLVFALILASARRIVEAAEYVKSGKWNSWSPLLLAGTDVHHKRIGIVGMGRIGEAVAKRARGFDMEVLYHNRTRKLESEKNLGVIHAEFDELIEKADFVVNLAPLTPETQGMFGRDEFEKMKQSAIFINAGRGA</sequence>
<dbReference type="PANTHER" id="PTHR10996:SF283">
    <property type="entry name" value="GLYOXYLATE_HYDROXYPYRUVATE REDUCTASE B"/>
    <property type="match status" value="1"/>
</dbReference>
<dbReference type="Proteomes" id="UP000215059">
    <property type="component" value="Unassembled WGS sequence"/>
</dbReference>
<comment type="caution">
    <text evidence="3">The sequence shown here is derived from an EMBL/GenBank/DDBJ whole genome shotgun (WGS) entry which is preliminary data.</text>
</comment>
<evidence type="ECO:0000313" key="4">
    <source>
        <dbReference type="Proteomes" id="UP000215059"/>
    </source>
</evidence>
<evidence type="ECO:0000256" key="1">
    <source>
        <dbReference type="ARBA" id="ARBA00023002"/>
    </source>
</evidence>
<dbReference type="Pfam" id="PF02826">
    <property type="entry name" value="2-Hacid_dh_C"/>
    <property type="match status" value="1"/>
</dbReference>
<feature type="non-terminal residue" evidence="3">
    <location>
        <position position="240"/>
    </location>
</feature>